<evidence type="ECO:0000313" key="2">
    <source>
        <dbReference type="EMBL" id="KAG5177208.1"/>
    </source>
</evidence>
<feature type="region of interest" description="Disordered" evidence="1">
    <location>
        <begin position="24"/>
        <end position="52"/>
    </location>
</feature>
<feature type="compositionally biased region" description="Pro residues" evidence="1">
    <location>
        <begin position="29"/>
        <end position="43"/>
    </location>
</feature>
<accession>A0A835YMI7</accession>
<proteinExistence type="predicted"/>
<evidence type="ECO:0000256" key="1">
    <source>
        <dbReference type="SAM" id="MobiDB-lite"/>
    </source>
</evidence>
<keyword evidence="3" id="KW-1185">Reference proteome</keyword>
<dbReference type="AlphaFoldDB" id="A0A835YMI7"/>
<reference evidence="2" key="1">
    <citation type="submission" date="2021-02" db="EMBL/GenBank/DDBJ databases">
        <title>First Annotated Genome of the Yellow-green Alga Tribonema minus.</title>
        <authorList>
            <person name="Mahan K.M."/>
        </authorList>
    </citation>
    <scope>NUCLEOTIDE SEQUENCE</scope>
    <source>
        <strain evidence="2">UTEX B ZZ1240</strain>
    </source>
</reference>
<organism evidence="2 3">
    <name type="scientific">Tribonema minus</name>
    <dbReference type="NCBI Taxonomy" id="303371"/>
    <lineage>
        <taxon>Eukaryota</taxon>
        <taxon>Sar</taxon>
        <taxon>Stramenopiles</taxon>
        <taxon>Ochrophyta</taxon>
        <taxon>PX clade</taxon>
        <taxon>Xanthophyceae</taxon>
        <taxon>Tribonematales</taxon>
        <taxon>Tribonemataceae</taxon>
        <taxon>Tribonema</taxon>
    </lineage>
</organism>
<sequence>MPTTAATEMMSTLAIQALKPEACFSATSPPTPASPTDPPPPPTSEAFSMQGPTPFRFPTPIDSIVALQQRRKSRPPPKYLTPRDGVLDVVYAFFDAMVFLMLRHLVAFVEVQKQVTSGAGGRDLVLEFQGAFACHTQTLFALYLALDEFVIAKCDGKPAVVSDSIMKYGVLHRDGGHSDEAVELWNSQTAEIRTLIADWLARFTKAAENNEWQTEKCSGYRINMLEAFSVAKESVHAIHAPPGVIPWAFHGLPRRFHVAPAQDA</sequence>
<gene>
    <name evidence="2" type="ORF">JKP88DRAFT_333153</name>
</gene>
<comment type="caution">
    <text evidence="2">The sequence shown here is derived from an EMBL/GenBank/DDBJ whole genome shotgun (WGS) entry which is preliminary data.</text>
</comment>
<protein>
    <submittedName>
        <fullName evidence="2">Uncharacterized protein</fullName>
    </submittedName>
</protein>
<evidence type="ECO:0000313" key="3">
    <source>
        <dbReference type="Proteomes" id="UP000664859"/>
    </source>
</evidence>
<name>A0A835YMI7_9STRA</name>
<dbReference type="EMBL" id="JAFCMP010000527">
    <property type="protein sequence ID" value="KAG5177208.1"/>
    <property type="molecule type" value="Genomic_DNA"/>
</dbReference>
<dbReference type="Proteomes" id="UP000664859">
    <property type="component" value="Unassembled WGS sequence"/>
</dbReference>